<evidence type="ECO:0000259" key="2">
    <source>
        <dbReference type="PROSITE" id="PS50836"/>
    </source>
</evidence>
<keyword evidence="1" id="KW-0732">Signal</keyword>
<accession>A0A2R5GF68</accession>
<dbReference type="EMBL" id="BEYU01000059">
    <property type="protein sequence ID" value="GBG29537.1"/>
    <property type="molecule type" value="Genomic_DNA"/>
</dbReference>
<name>A0A2R5GF68_9STRA</name>
<gene>
    <name evidence="3" type="ORF">FCC1311_057582</name>
</gene>
<comment type="caution">
    <text evidence="3">The sequence shown here is derived from an EMBL/GenBank/DDBJ whole genome shotgun (WGS) entry which is preliminary data.</text>
</comment>
<dbReference type="InterPro" id="IPR005018">
    <property type="entry name" value="DOMON_domain"/>
</dbReference>
<evidence type="ECO:0000313" key="4">
    <source>
        <dbReference type="Proteomes" id="UP000241890"/>
    </source>
</evidence>
<keyword evidence="4" id="KW-1185">Reference proteome</keyword>
<evidence type="ECO:0000313" key="3">
    <source>
        <dbReference type="EMBL" id="GBG29537.1"/>
    </source>
</evidence>
<dbReference type="Gene3D" id="2.60.40.1210">
    <property type="entry name" value="Cellobiose dehydrogenase, cytochrome domain"/>
    <property type="match status" value="1"/>
</dbReference>
<dbReference type="OrthoDB" id="19261at2759"/>
<feature type="chain" id="PRO_5015342717" description="DOMON domain-containing protein" evidence="1">
    <location>
        <begin position="28"/>
        <end position="213"/>
    </location>
</feature>
<dbReference type="Proteomes" id="UP000241890">
    <property type="component" value="Unassembled WGS sequence"/>
</dbReference>
<organism evidence="3 4">
    <name type="scientific">Hondaea fermentalgiana</name>
    <dbReference type="NCBI Taxonomy" id="2315210"/>
    <lineage>
        <taxon>Eukaryota</taxon>
        <taxon>Sar</taxon>
        <taxon>Stramenopiles</taxon>
        <taxon>Bigyra</taxon>
        <taxon>Labyrinthulomycetes</taxon>
        <taxon>Thraustochytrida</taxon>
        <taxon>Thraustochytriidae</taxon>
        <taxon>Hondaea</taxon>
    </lineage>
</organism>
<evidence type="ECO:0000256" key="1">
    <source>
        <dbReference type="SAM" id="SignalP"/>
    </source>
</evidence>
<dbReference type="Pfam" id="PF03351">
    <property type="entry name" value="DOMON"/>
    <property type="match status" value="1"/>
</dbReference>
<reference evidence="3 4" key="1">
    <citation type="submission" date="2017-12" db="EMBL/GenBank/DDBJ databases">
        <title>Sequencing, de novo assembly and annotation of complete genome of a new Thraustochytrid species, strain FCC1311.</title>
        <authorList>
            <person name="Sedici K."/>
            <person name="Godart F."/>
            <person name="Aiese Cigliano R."/>
            <person name="Sanseverino W."/>
            <person name="Barakat M."/>
            <person name="Ortet P."/>
            <person name="Marechal E."/>
            <person name="Cagnac O."/>
            <person name="Amato A."/>
        </authorList>
    </citation>
    <scope>NUCLEOTIDE SEQUENCE [LARGE SCALE GENOMIC DNA]</scope>
</reference>
<dbReference type="PROSITE" id="PS50836">
    <property type="entry name" value="DOMON"/>
    <property type="match status" value="1"/>
</dbReference>
<dbReference type="AlphaFoldDB" id="A0A2R5GF68"/>
<feature type="signal peptide" evidence="1">
    <location>
        <begin position="1"/>
        <end position="27"/>
    </location>
</feature>
<dbReference type="InterPro" id="IPR045266">
    <property type="entry name" value="DOH_DOMON"/>
</dbReference>
<dbReference type="InParanoid" id="A0A2R5GF68"/>
<feature type="domain" description="DOMON" evidence="2">
    <location>
        <begin position="51"/>
        <end position="168"/>
    </location>
</feature>
<protein>
    <recommendedName>
        <fullName evidence="2">DOMON domain-containing protein</fullName>
    </recommendedName>
</protein>
<proteinExistence type="predicted"/>
<dbReference type="CDD" id="cd09631">
    <property type="entry name" value="DOMON_DOH"/>
    <property type="match status" value="1"/>
</dbReference>
<sequence length="213" mass="21644">MMAGVSAGRVLALVAAVLCLSSARAAGDDNSTLAPTMAPTNPMGTLTAFGGDLDMTYTVLDNGAVQVQVSYPMTSGWIGVGLSDNGDMVGSYAVIAGQGVSGIPAPIGEYKLTAYDAPSLSSSRAITDTSIEVNNGIMTMEFTATTIAGRSLDVSGDGDRIIYAVYEGSSFGTQHARAGDSTVNWSSPVPSSAVRLAPLGLILLGALVNVIMI</sequence>